<dbReference type="OrthoDB" id="8853162at2"/>
<dbReference type="RefSeq" id="WP_145746483.1">
    <property type="nucleotide sequence ID" value="NZ_VIVL01000010.1"/>
</dbReference>
<proteinExistence type="predicted"/>
<accession>A0A561BEH3</accession>
<dbReference type="Proteomes" id="UP000319722">
    <property type="component" value="Unassembled WGS sequence"/>
</dbReference>
<evidence type="ECO:0000313" key="2">
    <source>
        <dbReference type="Proteomes" id="UP000319722"/>
    </source>
</evidence>
<sequence length="118" mass="13324">MSYYTRLELQWDDADYTLGTITPEMVSSAAVDFVARNEWGRDVLDDLRASAAGEGLERQGYNRIEAEALVEMLREISRAFSNVTFFARGIGEDMFDTWMRTIRAGEIVSEFGPIEPSA</sequence>
<name>A0A561BEH3_9BURK</name>
<organism evidence="1 2">
    <name type="scientific">Variovorax beijingensis</name>
    <dbReference type="NCBI Taxonomy" id="2496117"/>
    <lineage>
        <taxon>Bacteria</taxon>
        <taxon>Pseudomonadati</taxon>
        <taxon>Pseudomonadota</taxon>
        <taxon>Betaproteobacteria</taxon>
        <taxon>Burkholderiales</taxon>
        <taxon>Comamonadaceae</taxon>
        <taxon>Variovorax</taxon>
    </lineage>
</organism>
<reference evidence="1 2" key="1">
    <citation type="submission" date="2019-06" db="EMBL/GenBank/DDBJ databases">
        <title>Sorghum-associated microbial communities from plants grown in Nebraska, USA.</title>
        <authorList>
            <person name="Schachtman D."/>
        </authorList>
    </citation>
    <scope>NUCLEOTIDE SEQUENCE [LARGE SCALE GENOMIC DNA]</scope>
    <source>
        <strain evidence="1 2">T529</strain>
    </source>
</reference>
<comment type="caution">
    <text evidence="1">The sequence shown here is derived from an EMBL/GenBank/DDBJ whole genome shotgun (WGS) entry which is preliminary data.</text>
</comment>
<dbReference type="AlphaFoldDB" id="A0A561BEH3"/>
<evidence type="ECO:0000313" key="1">
    <source>
        <dbReference type="EMBL" id="TWD77269.1"/>
    </source>
</evidence>
<gene>
    <name evidence="1" type="ORF">FB547_110231</name>
</gene>
<dbReference type="EMBL" id="VIVL01000010">
    <property type="protein sequence ID" value="TWD77269.1"/>
    <property type="molecule type" value="Genomic_DNA"/>
</dbReference>
<protein>
    <submittedName>
        <fullName evidence="1">Uncharacterized protein</fullName>
    </submittedName>
</protein>